<name>A0ACC2JEH0_9PEZI</name>
<gene>
    <name evidence="1" type="ORF">O1611_g7710</name>
</gene>
<keyword evidence="2" id="KW-1185">Reference proteome</keyword>
<organism evidence="1 2">
    <name type="scientific">Lasiodiplodia mahajangana</name>
    <dbReference type="NCBI Taxonomy" id="1108764"/>
    <lineage>
        <taxon>Eukaryota</taxon>
        <taxon>Fungi</taxon>
        <taxon>Dikarya</taxon>
        <taxon>Ascomycota</taxon>
        <taxon>Pezizomycotina</taxon>
        <taxon>Dothideomycetes</taxon>
        <taxon>Dothideomycetes incertae sedis</taxon>
        <taxon>Botryosphaeriales</taxon>
        <taxon>Botryosphaeriaceae</taxon>
        <taxon>Lasiodiplodia</taxon>
    </lineage>
</organism>
<dbReference type="EMBL" id="JAPUUL010002113">
    <property type="protein sequence ID" value="KAJ8125928.1"/>
    <property type="molecule type" value="Genomic_DNA"/>
</dbReference>
<protein>
    <submittedName>
        <fullName evidence="1">Uncharacterized protein</fullName>
    </submittedName>
</protein>
<proteinExistence type="predicted"/>
<evidence type="ECO:0000313" key="1">
    <source>
        <dbReference type="EMBL" id="KAJ8125928.1"/>
    </source>
</evidence>
<reference evidence="1" key="1">
    <citation type="submission" date="2022-12" db="EMBL/GenBank/DDBJ databases">
        <title>Genome Sequence of Lasiodiplodia mahajangana.</title>
        <authorList>
            <person name="Buettner E."/>
        </authorList>
    </citation>
    <scope>NUCLEOTIDE SEQUENCE</scope>
    <source>
        <strain evidence="1">VT137</strain>
    </source>
</reference>
<sequence>MQFNTPDPQRLLKPSHRVPAFSGIEAIGAASWVSAVGDVVEYLGILVKRRVHEAEGPFANLDALLDNAVQKRRKNWRRHARAATDAKASVDPARVIPPVGRHVGNAVTIPIV</sequence>
<dbReference type="Proteomes" id="UP001153332">
    <property type="component" value="Unassembled WGS sequence"/>
</dbReference>
<evidence type="ECO:0000313" key="2">
    <source>
        <dbReference type="Proteomes" id="UP001153332"/>
    </source>
</evidence>
<comment type="caution">
    <text evidence="1">The sequence shown here is derived from an EMBL/GenBank/DDBJ whole genome shotgun (WGS) entry which is preliminary data.</text>
</comment>
<accession>A0ACC2JEH0</accession>